<evidence type="ECO:0000256" key="2">
    <source>
        <dbReference type="ARBA" id="ARBA00009347"/>
    </source>
</evidence>
<evidence type="ECO:0000256" key="1">
    <source>
        <dbReference type="ARBA" id="ARBA00001974"/>
    </source>
</evidence>
<comment type="cofactor">
    <cofactor evidence="1">
        <name>FAD</name>
        <dbReference type="ChEBI" id="CHEBI:57692"/>
    </cofactor>
</comment>
<sequence length="357" mass="38994">MDFNFTEDQSLLRDTMRSFFMIEATPELTRELWETETGRSEALWQKFAQQGLTGLSVPEAHGGMGCGDLEWVLMAHEAGYYALQDSLLDTAYLAVSVLRELPAEHPLALEWLPRIAQGEARVAIGAPEQTLVPDAHIAQLLLLHHEGQLHAVPSERVALSFNASVDPSRRLFRVDWMPGASTLVLDAKAAAAVWRKVALRGALASAAQLLGLTQRMLDLSIDYTAQRKQFGKAIGSFQAVKHHLADVAVKQEFARPVISRAAYAVANDDPLASLHVSHARLAAGEAAWLAAKRGIQVHGAMGYTWEMDLQIFMKRAWVLDAAWGDRAHHKQCVAQAILADDARLGPGETFAGAAAPV</sequence>
<evidence type="ECO:0000259" key="7">
    <source>
        <dbReference type="Pfam" id="PF02771"/>
    </source>
</evidence>
<dbReference type="SUPFAM" id="SSF56645">
    <property type="entry name" value="Acyl-CoA dehydrogenase NM domain-like"/>
    <property type="match status" value="1"/>
</dbReference>
<dbReference type="Proteomes" id="UP000366945">
    <property type="component" value="Unassembled WGS sequence"/>
</dbReference>
<name>A0A5E4SEL5_9BURK</name>
<dbReference type="InterPro" id="IPR013786">
    <property type="entry name" value="AcylCoA_DH/ox_N"/>
</dbReference>
<accession>A0A5E4SEL5</accession>
<protein>
    <submittedName>
        <fullName evidence="8">Acyl-CoA dehydrogenase</fullName>
    </submittedName>
</protein>
<dbReference type="OrthoDB" id="9769473at2"/>
<evidence type="ECO:0000313" key="9">
    <source>
        <dbReference type="Proteomes" id="UP000366945"/>
    </source>
</evidence>
<dbReference type="InterPro" id="IPR036250">
    <property type="entry name" value="AcylCo_DH-like_C"/>
</dbReference>
<reference evidence="8 9" key="1">
    <citation type="submission" date="2019-08" db="EMBL/GenBank/DDBJ databases">
        <authorList>
            <person name="Peeters C."/>
        </authorList>
    </citation>
    <scope>NUCLEOTIDE SEQUENCE [LARGE SCALE GENOMIC DNA]</scope>
    <source>
        <strain evidence="8 9">LMG 31114</strain>
    </source>
</reference>
<dbReference type="AlphaFoldDB" id="A0A5E4SEL5"/>
<dbReference type="GO" id="GO:0050660">
    <property type="term" value="F:flavin adenine dinucleotide binding"/>
    <property type="evidence" value="ECO:0007669"/>
    <property type="project" value="InterPro"/>
</dbReference>
<dbReference type="InterPro" id="IPR009100">
    <property type="entry name" value="AcylCoA_DH/oxidase_NM_dom_sf"/>
</dbReference>
<dbReference type="RefSeq" id="WP_150678137.1">
    <property type="nucleotide sequence ID" value="NZ_CABPSK010000001.1"/>
</dbReference>
<dbReference type="Pfam" id="PF00441">
    <property type="entry name" value="Acyl-CoA_dh_1"/>
    <property type="match status" value="1"/>
</dbReference>
<feature type="domain" description="Acyl-CoA dehydrogenase/oxidase C-terminal" evidence="6">
    <location>
        <begin position="201"/>
        <end position="337"/>
    </location>
</feature>
<evidence type="ECO:0000256" key="4">
    <source>
        <dbReference type="ARBA" id="ARBA00022827"/>
    </source>
</evidence>
<evidence type="ECO:0000259" key="6">
    <source>
        <dbReference type="Pfam" id="PF00441"/>
    </source>
</evidence>
<keyword evidence="5" id="KW-0560">Oxidoreductase</keyword>
<evidence type="ECO:0000313" key="8">
    <source>
        <dbReference type="EMBL" id="VVD74090.1"/>
    </source>
</evidence>
<dbReference type="InterPro" id="IPR037069">
    <property type="entry name" value="AcylCoA_DH/ox_N_sf"/>
</dbReference>
<comment type="similarity">
    <text evidence="2">Belongs to the acyl-CoA dehydrogenase family.</text>
</comment>
<dbReference type="InterPro" id="IPR009075">
    <property type="entry name" value="AcylCo_DH/oxidase_C"/>
</dbReference>
<organism evidence="8 9">
    <name type="scientific">Pandoraea pneumonica</name>
    <dbReference type="NCBI Taxonomy" id="2508299"/>
    <lineage>
        <taxon>Bacteria</taxon>
        <taxon>Pseudomonadati</taxon>
        <taxon>Pseudomonadota</taxon>
        <taxon>Betaproteobacteria</taxon>
        <taxon>Burkholderiales</taxon>
        <taxon>Burkholderiaceae</taxon>
        <taxon>Pandoraea</taxon>
    </lineage>
</organism>
<dbReference type="GeneID" id="300402825"/>
<keyword evidence="9" id="KW-1185">Reference proteome</keyword>
<proteinExistence type="inferred from homology"/>
<evidence type="ECO:0000256" key="3">
    <source>
        <dbReference type="ARBA" id="ARBA00022630"/>
    </source>
</evidence>
<gene>
    <name evidence="8" type="ORF">PPN31114_00766</name>
</gene>
<dbReference type="Gene3D" id="1.10.540.10">
    <property type="entry name" value="Acyl-CoA dehydrogenase/oxidase, N-terminal domain"/>
    <property type="match status" value="1"/>
</dbReference>
<dbReference type="Gene3D" id="1.20.140.10">
    <property type="entry name" value="Butyryl-CoA Dehydrogenase, subunit A, domain 3"/>
    <property type="match status" value="1"/>
</dbReference>
<dbReference type="PANTHER" id="PTHR43884:SF20">
    <property type="entry name" value="ACYL-COA DEHYDROGENASE FADE28"/>
    <property type="match status" value="1"/>
</dbReference>
<dbReference type="EMBL" id="CABPSK010000001">
    <property type="protein sequence ID" value="VVD74090.1"/>
    <property type="molecule type" value="Genomic_DNA"/>
</dbReference>
<keyword evidence="3" id="KW-0285">Flavoprotein</keyword>
<dbReference type="Pfam" id="PF02771">
    <property type="entry name" value="Acyl-CoA_dh_N"/>
    <property type="match status" value="1"/>
</dbReference>
<feature type="domain" description="Acyl-CoA dehydrogenase/oxidase N-terminal" evidence="7">
    <location>
        <begin position="6"/>
        <end position="119"/>
    </location>
</feature>
<dbReference type="SUPFAM" id="SSF47203">
    <property type="entry name" value="Acyl-CoA dehydrogenase C-terminal domain-like"/>
    <property type="match status" value="1"/>
</dbReference>
<evidence type="ECO:0000256" key="5">
    <source>
        <dbReference type="ARBA" id="ARBA00023002"/>
    </source>
</evidence>
<dbReference type="PANTHER" id="PTHR43884">
    <property type="entry name" value="ACYL-COA DEHYDROGENASE"/>
    <property type="match status" value="1"/>
</dbReference>
<keyword evidence="4" id="KW-0274">FAD</keyword>
<dbReference type="GO" id="GO:0003995">
    <property type="term" value="F:acyl-CoA dehydrogenase activity"/>
    <property type="evidence" value="ECO:0007669"/>
    <property type="project" value="TreeGrafter"/>
</dbReference>